<proteinExistence type="predicted"/>
<dbReference type="RefSeq" id="WP_132315970.1">
    <property type="nucleotide sequence ID" value="NZ_SMKR01000007.1"/>
</dbReference>
<organism evidence="2 3">
    <name type="scientific">Kribbella turkmenica</name>
    <dbReference type="NCBI Taxonomy" id="2530375"/>
    <lineage>
        <taxon>Bacteria</taxon>
        <taxon>Bacillati</taxon>
        <taxon>Actinomycetota</taxon>
        <taxon>Actinomycetes</taxon>
        <taxon>Propionibacteriales</taxon>
        <taxon>Kribbellaceae</taxon>
        <taxon>Kribbella</taxon>
    </lineage>
</organism>
<keyword evidence="3" id="KW-1185">Reference proteome</keyword>
<protein>
    <submittedName>
        <fullName evidence="2">Uncharacterized protein</fullName>
    </submittedName>
</protein>
<accession>A0A4R4XGI3</accession>
<dbReference type="AlphaFoldDB" id="A0A4R4XGI3"/>
<evidence type="ECO:0000256" key="1">
    <source>
        <dbReference type="SAM" id="SignalP"/>
    </source>
</evidence>
<evidence type="ECO:0000313" key="2">
    <source>
        <dbReference type="EMBL" id="TDD29933.1"/>
    </source>
</evidence>
<sequence length="348" mass="36272">MWTRRVMAALLTAPLLLTGVLPTAQASPDPKLTVTAVSLSRSSVVVSGLNLVPVTVTVKGGYDSTNPADEQLTLFVVLERTSGSGQYPYQLSTNLPRTAGTVKNGTWSGPLYVPSTANGTWKVTGVRAGPYGIPGDMTDPTPFAGPALAVSGSHLPKLNALVTPRVVPFGSPYTIKWAITDSATGKPYGTRLTALLAIDNGCAEDAGGDVIRTDVNGLYTKQYRAADADSLNCLRITGKPVDIAGLGFAVARPGIVAATPSRTSASVGTVVPVNGSVAGAPAGCPVGLQRLYGATRWRAVSAAKVRQSGRFTVNAQPAYKGLIPYRVYLPACHRFQAGVSKVFYIRGL</sequence>
<dbReference type="OrthoDB" id="3806702at2"/>
<comment type="caution">
    <text evidence="2">The sequence shown here is derived from an EMBL/GenBank/DDBJ whole genome shotgun (WGS) entry which is preliminary data.</text>
</comment>
<reference evidence="2 3" key="1">
    <citation type="submission" date="2019-02" db="EMBL/GenBank/DDBJ databases">
        <title>Draft genome sequences of novel Actinobacteria.</title>
        <authorList>
            <person name="Sahin N."/>
            <person name="Ay H."/>
            <person name="Saygin H."/>
        </authorList>
    </citation>
    <scope>NUCLEOTIDE SEQUENCE [LARGE SCALE GENOMIC DNA]</scope>
    <source>
        <strain evidence="2 3">16K104</strain>
    </source>
</reference>
<keyword evidence="1" id="KW-0732">Signal</keyword>
<feature type="chain" id="PRO_5020607384" evidence="1">
    <location>
        <begin position="27"/>
        <end position="348"/>
    </location>
</feature>
<dbReference type="Proteomes" id="UP000295172">
    <property type="component" value="Unassembled WGS sequence"/>
</dbReference>
<evidence type="ECO:0000313" key="3">
    <source>
        <dbReference type="Proteomes" id="UP000295172"/>
    </source>
</evidence>
<gene>
    <name evidence="2" type="ORF">E1218_03035</name>
</gene>
<dbReference type="EMBL" id="SMKR01000007">
    <property type="protein sequence ID" value="TDD29933.1"/>
    <property type="molecule type" value="Genomic_DNA"/>
</dbReference>
<name>A0A4R4XGI3_9ACTN</name>
<feature type="signal peptide" evidence="1">
    <location>
        <begin position="1"/>
        <end position="26"/>
    </location>
</feature>